<keyword evidence="3" id="KW-1185">Reference proteome</keyword>
<proteinExistence type="predicted"/>
<accession>A0A4Y7TNG5</accession>
<evidence type="ECO:0000313" key="3">
    <source>
        <dbReference type="Proteomes" id="UP000298030"/>
    </source>
</evidence>
<dbReference type="EMBL" id="QPFP01000007">
    <property type="protein sequence ID" value="TEB35448.1"/>
    <property type="molecule type" value="Genomic_DNA"/>
</dbReference>
<name>A0A4Y7TNG5_COPMI</name>
<sequence length="664" mass="75184">MPGRPSPHSLLKSVHTLKAASNLVANSRHVRRVAPNPPQSVTLALPKRFITTSAPPVPPPVDVVKETNVSDLESVLQDDRSKVWNTYNDLVNASGFQGLPLEVHQEVLRKCTRPAPDARTHASRQDIDGGSLAIPHCHEARFQAVIRNIRGAGYIPSLDDYHFVLSQFAAVGNFPGSMEVYKELQTVGHVPTARTFGYILQAIARRLDLPIHRASREAMLAKTNIVFNGLLKDMKKLDIPTVPANIDLSFRILKESMNYTAFERFMRWAYGIDMSYPDRVPLDLAERKSTSDTQKLPVPFSTHALNTTIDYLGRAGNLSKMIQAFEVLTQPLPLAQEHFFSSFEDDEDDIGAVLPNPQPKSKLPHALPNTTTYSILIRHSARNKHHTLARHYLNEAIWLNQEVALDLRATKHLDDHQVAQPRFSLQKDHFTSAVNLGVVGQNKMFLEWVMRKLPKQIKRKDAELKWHIMRRDHRAHQAAKVAKAASRLAESSPPTSSTFPANLDLDFDTSSPPEPLSKPFDSALHIRILARDLEQLTQLNERLRYVSGRVHQRTKERLGRRVWEGKDVYVTHKGDREKVSKLKWMHIMNFKPREIQPEEKEAQERREKEEMLADQGNDFFTPSLSGQEVKKLPRKQKRALRASSNPSSARVRLTPPEPPSAPAS</sequence>
<feature type="region of interest" description="Disordered" evidence="1">
    <location>
        <begin position="593"/>
        <end position="664"/>
    </location>
</feature>
<dbReference type="AlphaFoldDB" id="A0A4Y7TNG5"/>
<feature type="compositionally biased region" description="Pro residues" evidence="1">
    <location>
        <begin position="655"/>
        <end position="664"/>
    </location>
</feature>
<organism evidence="2 3">
    <name type="scientific">Coprinellus micaceus</name>
    <name type="common">Glistening ink-cap mushroom</name>
    <name type="synonym">Coprinus micaceus</name>
    <dbReference type="NCBI Taxonomy" id="71717"/>
    <lineage>
        <taxon>Eukaryota</taxon>
        <taxon>Fungi</taxon>
        <taxon>Dikarya</taxon>
        <taxon>Basidiomycota</taxon>
        <taxon>Agaricomycotina</taxon>
        <taxon>Agaricomycetes</taxon>
        <taxon>Agaricomycetidae</taxon>
        <taxon>Agaricales</taxon>
        <taxon>Agaricineae</taxon>
        <taxon>Psathyrellaceae</taxon>
        <taxon>Coprinellus</taxon>
    </lineage>
</organism>
<evidence type="ECO:0000313" key="2">
    <source>
        <dbReference type="EMBL" id="TEB35448.1"/>
    </source>
</evidence>
<feature type="region of interest" description="Disordered" evidence="1">
    <location>
        <begin position="484"/>
        <end position="516"/>
    </location>
</feature>
<gene>
    <name evidence="2" type="ORF">FA13DRAFT_1343827</name>
</gene>
<dbReference type="STRING" id="71717.A0A4Y7TNG5"/>
<protein>
    <submittedName>
        <fullName evidence="2">Uncharacterized protein</fullName>
    </submittedName>
</protein>
<dbReference type="Proteomes" id="UP000298030">
    <property type="component" value="Unassembled WGS sequence"/>
</dbReference>
<feature type="compositionally biased region" description="Basic and acidic residues" evidence="1">
    <location>
        <begin position="593"/>
        <end position="611"/>
    </location>
</feature>
<dbReference type="OrthoDB" id="276151at2759"/>
<reference evidence="2 3" key="1">
    <citation type="journal article" date="2019" name="Nat. Ecol. Evol.">
        <title>Megaphylogeny resolves global patterns of mushroom evolution.</title>
        <authorList>
            <person name="Varga T."/>
            <person name="Krizsan K."/>
            <person name="Foldi C."/>
            <person name="Dima B."/>
            <person name="Sanchez-Garcia M."/>
            <person name="Sanchez-Ramirez S."/>
            <person name="Szollosi G.J."/>
            <person name="Szarkandi J.G."/>
            <person name="Papp V."/>
            <person name="Albert L."/>
            <person name="Andreopoulos W."/>
            <person name="Angelini C."/>
            <person name="Antonin V."/>
            <person name="Barry K.W."/>
            <person name="Bougher N.L."/>
            <person name="Buchanan P."/>
            <person name="Buyck B."/>
            <person name="Bense V."/>
            <person name="Catcheside P."/>
            <person name="Chovatia M."/>
            <person name="Cooper J."/>
            <person name="Damon W."/>
            <person name="Desjardin D."/>
            <person name="Finy P."/>
            <person name="Geml J."/>
            <person name="Haridas S."/>
            <person name="Hughes K."/>
            <person name="Justo A."/>
            <person name="Karasinski D."/>
            <person name="Kautmanova I."/>
            <person name="Kiss B."/>
            <person name="Kocsube S."/>
            <person name="Kotiranta H."/>
            <person name="LaButti K.M."/>
            <person name="Lechner B.E."/>
            <person name="Liimatainen K."/>
            <person name="Lipzen A."/>
            <person name="Lukacs Z."/>
            <person name="Mihaltcheva S."/>
            <person name="Morgado L.N."/>
            <person name="Niskanen T."/>
            <person name="Noordeloos M.E."/>
            <person name="Ohm R.A."/>
            <person name="Ortiz-Santana B."/>
            <person name="Ovrebo C."/>
            <person name="Racz N."/>
            <person name="Riley R."/>
            <person name="Savchenko A."/>
            <person name="Shiryaev A."/>
            <person name="Soop K."/>
            <person name="Spirin V."/>
            <person name="Szebenyi C."/>
            <person name="Tomsovsky M."/>
            <person name="Tulloss R.E."/>
            <person name="Uehling J."/>
            <person name="Grigoriev I.V."/>
            <person name="Vagvolgyi C."/>
            <person name="Papp T."/>
            <person name="Martin F.M."/>
            <person name="Miettinen O."/>
            <person name="Hibbett D.S."/>
            <person name="Nagy L.G."/>
        </authorList>
    </citation>
    <scope>NUCLEOTIDE SEQUENCE [LARGE SCALE GENOMIC DNA]</scope>
    <source>
        <strain evidence="2 3">FP101781</strain>
    </source>
</reference>
<evidence type="ECO:0000256" key="1">
    <source>
        <dbReference type="SAM" id="MobiDB-lite"/>
    </source>
</evidence>
<comment type="caution">
    <text evidence="2">The sequence shown here is derived from an EMBL/GenBank/DDBJ whole genome shotgun (WGS) entry which is preliminary data.</text>
</comment>